<protein>
    <submittedName>
        <fullName evidence="4">L-cystine-binding protein FliY</fullName>
    </submittedName>
</protein>
<sequence>MKRSWSSATAFLLIAALVVFASAGLSSCAKKPTKITVASDATWPPMEFVDENKNLVGFDIDLVNEIAKAEGFEVEIKNTAWDGIFAGLAAGNYQAIASSVTITEERKATMDFSEGYVNAGQVLVVRKETTGVTTLADLVGKKVGGQIGTTGVIEIGKAQGVELKTYDEIGLAYEDLANGNIEGVVADSPIAADFALQNPSYKDKLMIVGQPFTDEWLGFAIKKGDEKTLKLFNDGLAKVKASGKLDELIDKWLK</sequence>
<dbReference type="PANTHER" id="PTHR35936">
    <property type="entry name" value="MEMBRANE-BOUND LYTIC MUREIN TRANSGLYCOSYLASE F"/>
    <property type="match status" value="1"/>
</dbReference>
<dbReference type="CDD" id="cd13624">
    <property type="entry name" value="PBP2_Arg_Lys_His"/>
    <property type="match status" value="1"/>
</dbReference>
<evidence type="ECO:0000256" key="1">
    <source>
        <dbReference type="ARBA" id="ARBA00022729"/>
    </source>
</evidence>
<dbReference type="SUPFAM" id="SSF53850">
    <property type="entry name" value="Periplasmic binding protein-like II"/>
    <property type="match status" value="1"/>
</dbReference>
<dbReference type="Pfam" id="PF00497">
    <property type="entry name" value="SBP_bac_3"/>
    <property type="match status" value="1"/>
</dbReference>
<gene>
    <name evidence="4" type="primary">fliY_2</name>
    <name evidence="4" type="ORF">SDC9_05384</name>
</gene>
<name>A0A644SYQ2_9ZZZZ</name>
<organism evidence="4">
    <name type="scientific">bioreactor metagenome</name>
    <dbReference type="NCBI Taxonomy" id="1076179"/>
    <lineage>
        <taxon>unclassified sequences</taxon>
        <taxon>metagenomes</taxon>
        <taxon>ecological metagenomes</taxon>
    </lineage>
</organism>
<proteinExistence type="predicted"/>
<dbReference type="InterPro" id="IPR001320">
    <property type="entry name" value="Iontro_rcpt_C"/>
</dbReference>
<dbReference type="PANTHER" id="PTHR35936:SF17">
    <property type="entry name" value="ARGININE-BINDING EXTRACELLULAR PROTEIN ARTP"/>
    <property type="match status" value="1"/>
</dbReference>
<dbReference type="InterPro" id="IPR001638">
    <property type="entry name" value="Solute-binding_3/MltF_N"/>
</dbReference>
<accession>A0A644SYQ2</accession>
<feature type="domain" description="Solute-binding protein family 3/N-terminal" evidence="2">
    <location>
        <begin position="34"/>
        <end position="254"/>
    </location>
</feature>
<comment type="caution">
    <text evidence="4">The sequence shown here is derived from an EMBL/GenBank/DDBJ whole genome shotgun (WGS) entry which is preliminary data.</text>
</comment>
<dbReference type="SMART" id="SM00062">
    <property type="entry name" value="PBPb"/>
    <property type="match status" value="1"/>
</dbReference>
<keyword evidence="1" id="KW-0732">Signal</keyword>
<dbReference type="PROSITE" id="PS51257">
    <property type="entry name" value="PROKAR_LIPOPROTEIN"/>
    <property type="match status" value="1"/>
</dbReference>
<dbReference type="GO" id="GO:0015276">
    <property type="term" value="F:ligand-gated monoatomic ion channel activity"/>
    <property type="evidence" value="ECO:0007669"/>
    <property type="project" value="InterPro"/>
</dbReference>
<evidence type="ECO:0000313" key="4">
    <source>
        <dbReference type="EMBL" id="MPL59828.1"/>
    </source>
</evidence>
<evidence type="ECO:0000259" key="3">
    <source>
        <dbReference type="SMART" id="SM00079"/>
    </source>
</evidence>
<reference evidence="4" key="1">
    <citation type="submission" date="2019-08" db="EMBL/GenBank/DDBJ databases">
        <authorList>
            <person name="Kucharzyk K."/>
            <person name="Murdoch R.W."/>
            <person name="Higgins S."/>
            <person name="Loffler F."/>
        </authorList>
    </citation>
    <scope>NUCLEOTIDE SEQUENCE</scope>
</reference>
<evidence type="ECO:0000259" key="2">
    <source>
        <dbReference type="SMART" id="SM00062"/>
    </source>
</evidence>
<feature type="domain" description="Ionotropic glutamate receptor C-terminal" evidence="3">
    <location>
        <begin position="34"/>
        <end position="254"/>
    </location>
</feature>
<dbReference type="GO" id="GO:0016020">
    <property type="term" value="C:membrane"/>
    <property type="evidence" value="ECO:0007669"/>
    <property type="project" value="InterPro"/>
</dbReference>
<dbReference type="AlphaFoldDB" id="A0A644SYQ2"/>
<dbReference type="SMART" id="SM00079">
    <property type="entry name" value="PBPe"/>
    <property type="match status" value="1"/>
</dbReference>
<dbReference type="Gene3D" id="3.40.190.10">
    <property type="entry name" value="Periplasmic binding protein-like II"/>
    <property type="match status" value="2"/>
</dbReference>
<dbReference type="EMBL" id="VSSQ01000010">
    <property type="protein sequence ID" value="MPL59828.1"/>
    <property type="molecule type" value="Genomic_DNA"/>
</dbReference>